<evidence type="ECO:0000313" key="8">
    <source>
        <dbReference type="EMBL" id="ETW12448.1"/>
    </source>
</evidence>
<dbReference type="SUPFAM" id="SSF53807">
    <property type="entry name" value="Helical backbone' metal receptor"/>
    <property type="match status" value="1"/>
</dbReference>
<keyword evidence="5" id="KW-0406">Ion transport</keyword>
<evidence type="ECO:0000256" key="5">
    <source>
        <dbReference type="ARBA" id="ARBA00022906"/>
    </source>
</evidence>
<protein>
    <recommendedName>
        <fullName evidence="2">High-affinity zinc uptake system protein ZnuA</fullName>
    </recommendedName>
</protein>
<keyword evidence="9" id="KW-1185">Reference proteome</keyword>
<dbReference type="Proteomes" id="UP000019063">
    <property type="component" value="Unassembled WGS sequence"/>
</dbReference>
<evidence type="ECO:0000256" key="4">
    <source>
        <dbReference type="ARBA" id="ARBA00022729"/>
    </source>
</evidence>
<evidence type="ECO:0000256" key="2">
    <source>
        <dbReference type="ARBA" id="ARBA00015915"/>
    </source>
</evidence>
<evidence type="ECO:0000256" key="3">
    <source>
        <dbReference type="ARBA" id="ARBA00022448"/>
    </source>
</evidence>
<dbReference type="AlphaFoldDB" id="W4HJ69"/>
<feature type="chain" id="PRO_5004842153" description="High-affinity zinc uptake system protein ZnuA" evidence="7">
    <location>
        <begin position="28"/>
        <end position="352"/>
    </location>
</feature>
<proteinExistence type="inferred from homology"/>
<name>W4HJ69_9RHOB</name>
<evidence type="ECO:0000313" key="9">
    <source>
        <dbReference type="Proteomes" id="UP000019063"/>
    </source>
</evidence>
<dbReference type="GO" id="GO:0046872">
    <property type="term" value="F:metal ion binding"/>
    <property type="evidence" value="ECO:0007669"/>
    <property type="project" value="InterPro"/>
</dbReference>
<dbReference type="Gene3D" id="3.40.50.1980">
    <property type="entry name" value="Nitrogenase molybdenum iron protein domain"/>
    <property type="match status" value="3"/>
</dbReference>
<evidence type="ECO:0000256" key="6">
    <source>
        <dbReference type="SAM" id="MobiDB-lite"/>
    </source>
</evidence>
<feature type="compositionally biased region" description="Acidic residues" evidence="6">
    <location>
        <begin position="143"/>
        <end position="154"/>
    </location>
</feature>
<dbReference type="eggNOG" id="COG4531">
    <property type="taxonomic scope" value="Bacteria"/>
</dbReference>
<comment type="similarity">
    <text evidence="1">Belongs to the bacterial solute-binding protein 9 family.</text>
</comment>
<accession>W4HJ69</accession>
<dbReference type="InterPro" id="IPR006127">
    <property type="entry name" value="ZnuA-like"/>
</dbReference>
<keyword evidence="5" id="KW-0864">Zinc transport</keyword>
<comment type="caution">
    <text evidence="8">The sequence shown here is derived from an EMBL/GenBank/DDBJ whole genome shotgun (WGS) entry which is preliminary data.</text>
</comment>
<evidence type="ECO:0000256" key="1">
    <source>
        <dbReference type="ARBA" id="ARBA00011028"/>
    </source>
</evidence>
<dbReference type="PANTHER" id="PTHR42953">
    <property type="entry name" value="HIGH-AFFINITY ZINC UPTAKE SYSTEM PROTEIN ZNUA-RELATED"/>
    <property type="match status" value="1"/>
</dbReference>
<dbReference type="GO" id="GO:0006829">
    <property type="term" value="P:zinc ion transport"/>
    <property type="evidence" value="ECO:0007669"/>
    <property type="project" value="UniProtKB-KW"/>
</dbReference>
<reference evidence="8 9" key="1">
    <citation type="journal article" date="2014" name="Antonie Van Leeuwenhoek">
        <title>Roseivivax atlanticus sp. nov., isolated from surface seawater of the Atlantic Ocean.</title>
        <authorList>
            <person name="Li G."/>
            <person name="Lai Q."/>
            <person name="Liu X."/>
            <person name="Sun F."/>
            <person name="Shao Z."/>
        </authorList>
    </citation>
    <scope>NUCLEOTIDE SEQUENCE [LARGE SCALE GENOMIC DNA]</scope>
    <source>
        <strain evidence="8 9">22II-s10s</strain>
    </source>
</reference>
<keyword evidence="4 7" id="KW-0732">Signal</keyword>
<feature type="signal peptide" evidence="7">
    <location>
        <begin position="1"/>
        <end position="27"/>
    </location>
</feature>
<dbReference type="PATRIC" id="fig|1317118.6.peg.2653"/>
<dbReference type="RefSeq" id="WP_081749770.1">
    <property type="nucleotide sequence ID" value="NZ_AQQW01000007.1"/>
</dbReference>
<keyword evidence="5" id="KW-0862">Zinc</keyword>
<dbReference type="PANTHER" id="PTHR42953:SF3">
    <property type="entry name" value="HIGH-AFFINITY ZINC UPTAKE SYSTEM PROTEIN ZNUA"/>
    <property type="match status" value="1"/>
</dbReference>
<gene>
    <name evidence="8" type="ORF">ATO8_12886</name>
</gene>
<keyword evidence="3" id="KW-0813">Transport</keyword>
<feature type="compositionally biased region" description="Basic and acidic residues" evidence="6">
    <location>
        <begin position="155"/>
        <end position="189"/>
    </location>
</feature>
<dbReference type="Pfam" id="PF01297">
    <property type="entry name" value="ZnuA"/>
    <property type="match status" value="1"/>
</dbReference>
<dbReference type="EMBL" id="AQQW01000007">
    <property type="protein sequence ID" value="ETW12448.1"/>
    <property type="molecule type" value="Genomic_DNA"/>
</dbReference>
<feature type="region of interest" description="Disordered" evidence="6">
    <location>
        <begin position="130"/>
        <end position="189"/>
    </location>
</feature>
<evidence type="ECO:0000256" key="7">
    <source>
        <dbReference type="SAM" id="SignalP"/>
    </source>
</evidence>
<organism evidence="8 9">
    <name type="scientific">Roseivivax marinus</name>
    <dbReference type="NCBI Taxonomy" id="1379903"/>
    <lineage>
        <taxon>Bacteria</taxon>
        <taxon>Pseudomonadati</taxon>
        <taxon>Pseudomonadota</taxon>
        <taxon>Alphaproteobacteria</taxon>
        <taxon>Rhodobacterales</taxon>
        <taxon>Roseobacteraceae</taxon>
        <taxon>Roseivivax</taxon>
    </lineage>
</organism>
<dbReference type="STRING" id="1379903.ATO8_12886"/>
<sequence length="352" mass="37349">MSTPLYRSNRCAALLLSGVAGATLASAATAEVPSVATDIAPVHGLVARVMEGVGEPALIVRPGASPHGYAMRPSEARALQDADAVFWVGPELEPWLAETIDTLAQDAAVTELLEVSGTETLEFREGATFAGHDHEDGHGDGDDHAEDNHDEEDHDDHADHAEDDHDDHAEADHDDHAGHDHSGIDPHAWLDPENGKAWLDVIATELAALDPDNAEAYRANAAAGRDEIDAASDAVRARFAEAGTPEFVVFHDAYHYFENRFGLAAAGAISLSDASDPSPARVEEVRDTVRDLGVDCVFSEPQFDQRLVQTVLDGTDGQAAVVDPLGFEIETGPGFYPALIEAIGTEIADCAS</sequence>
<feature type="compositionally biased region" description="Basic and acidic residues" evidence="6">
    <location>
        <begin position="130"/>
        <end position="142"/>
    </location>
</feature>
<dbReference type="InterPro" id="IPR050492">
    <property type="entry name" value="Bact_metal-bind_prot9"/>
</dbReference>